<comment type="caution">
    <text evidence="1">The sequence shown here is derived from an EMBL/GenBank/DDBJ whole genome shotgun (WGS) entry which is preliminary data.</text>
</comment>
<name>A0A2A7S467_BURGA</name>
<accession>A0A2A7S467</accession>
<proteinExistence type="predicted"/>
<dbReference type="EMBL" id="PDDY01000004">
    <property type="protein sequence ID" value="PEH38371.1"/>
    <property type="molecule type" value="Genomic_DNA"/>
</dbReference>
<evidence type="ECO:0008006" key="3">
    <source>
        <dbReference type="Google" id="ProtNLM"/>
    </source>
</evidence>
<dbReference type="Proteomes" id="UP000220629">
    <property type="component" value="Unassembled WGS sequence"/>
</dbReference>
<dbReference type="RefSeq" id="WP_096748836.1">
    <property type="nucleotide sequence ID" value="NZ_CADEPO010000002.1"/>
</dbReference>
<dbReference type="AlphaFoldDB" id="A0A2A7S467"/>
<reference evidence="2" key="1">
    <citation type="submission" date="2017-09" db="EMBL/GenBank/DDBJ databases">
        <title>FDA dAtabase for Regulatory Grade micrObial Sequences (FDA-ARGOS): Supporting development and validation of Infectious Disease Dx tests.</title>
        <authorList>
            <person name="Minogue T."/>
            <person name="Wolcott M."/>
            <person name="Wasieloski L."/>
            <person name="Aguilar W."/>
            <person name="Moore D."/>
            <person name="Tallon L."/>
            <person name="Sadzewicz L."/>
            <person name="Ott S."/>
            <person name="Zhao X."/>
            <person name="Nagaraj S."/>
            <person name="Vavikolanu K."/>
            <person name="Aluvathingal J."/>
            <person name="Nadendla S."/>
            <person name="Sichtig H."/>
        </authorList>
    </citation>
    <scope>NUCLEOTIDE SEQUENCE [LARGE SCALE GENOMIC DNA]</scope>
    <source>
        <strain evidence="2">FDAARGOS_390</strain>
    </source>
</reference>
<protein>
    <recommendedName>
        <fullName evidence="3">Metal ABC transporter ATPase</fullName>
    </recommendedName>
</protein>
<evidence type="ECO:0000313" key="2">
    <source>
        <dbReference type="Proteomes" id="UP000220629"/>
    </source>
</evidence>
<sequence length="114" mass="12466">MGVGMQIVYFGFAGAARLEAEAGIQLIRLERFAARLSSCHVAIESYRREAGQACYDVRLDLIARDGRFVPLPNVTGSDPIEALRRAFDGAEQWLCAGGLGLPADRDETINLPDR</sequence>
<evidence type="ECO:0000313" key="1">
    <source>
        <dbReference type="EMBL" id="PEH38371.1"/>
    </source>
</evidence>
<gene>
    <name evidence="1" type="ORF">CRM94_28655</name>
</gene>
<organism evidence="1 2">
    <name type="scientific">Burkholderia gladioli</name>
    <name type="common">Pseudomonas marginata</name>
    <name type="synonym">Phytomonas marginata</name>
    <dbReference type="NCBI Taxonomy" id="28095"/>
    <lineage>
        <taxon>Bacteria</taxon>
        <taxon>Pseudomonadati</taxon>
        <taxon>Pseudomonadota</taxon>
        <taxon>Betaproteobacteria</taxon>
        <taxon>Burkholderiales</taxon>
        <taxon>Burkholderiaceae</taxon>
        <taxon>Burkholderia</taxon>
    </lineage>
</organism>